<protein>
    <submittedName>
        <fullName evidence="1">Uncharacterized protein</fullName>
    </submittedName>
</protein>
<comment type="caution">
    <text evidence="1">The sequence shown here is derived from an EMBL/GenBank/DDBJ whole genome shotgun (WGS) entry which is preliminary data.</text>
</comment>
<name>X0TSK5_9ZZZZ</name>
<organism evidence="1">
    <name type="scientific">marine sediment metagenome</name>
    <dbReference type="NCBI Taxonomy" id="412755"/>
    <lineage>
        <taxon>unclassified sequences</taxon>
        <taxon>metagenomes</taxon>
        <taxon>ecological metagenomes</taxon>
    </lineage>
</organism>
<dbReference type="EMBL" id="BARS01018627">
    <property type="protein sequence ID" value="GAF96533.1"/>
    <property type="molecule type" value="Genomic_DNA"/>
</dbReference>
<accession>X0TSK5</accession>
<sequence>RLQRGERISIYMHSLDKDNYESMLTGIGFRRDVAPNQIQKVEAEDIKAIIDSMDKEEVMWAKAAADIFKRTGEDQKRVLLEQNGWAPDFYENYMPKDTMATGRAGSDVETENYVDKARLDHPHRVGVDKKQLKQRLDVRTPIYINNIAQVTNDVIMRASAYVNLEAPLKNAHKLLNDQEIRNTILQSQDGTSVYKYISKYLQDVAGESRTYTDLTRFLDKIRPGITKYALGGNLWVAAKQALSAPFAAMYVKPKYLTMGMMDELWHPRISKDTHKA</sequence>
<dbReference type="AlphaFoldDB" id="X0TSK5"/>
<proteinExistence type="predicted"/>
<evidence type="ECO:0000313" key="1">
    <source>
        <dbReference type="EMBL" id="GAF96533.1"/>
    </source>
</evidence>
<gene>
    <name evidence="1" type="ORF">S01H1_30290</name>
</gene>
<reference evidence="1" key="1">
    <citation type="journal article" date="2014" name="Front. Microbiol.">
        <title>High frequency of phylogenetically diverse reductive dehalogenase-homologous genes in deep subseafloor sedimentary metagenomes.</title>
        <authorList>
            <person name="Kawai M."/>
            <person name="Futagami T."/>
            <person name="Toyoda A."/>
            <person name="Takaki Y."/>
            <person name="Nishi S."/>
            <person name="Hori S."/>
            <person name="Arai W."/>
            <person name="Tsubouchi T."/>
            <person name="Morono Y."/>
            <person name="Uchiyama I."/>
            <person name="Ito T."/>
            <person name="Fujiyama A."/>
            <person name="Inagaki F."/>
            <person name="Takami H."/>
        </authorList>
    </citation>
    <scope>NUCLEOTIDE SEQUENCE</scope>
    <source>
        <strain evidence="1">Expedition CK06-06</strain>
    </source>
</reference>
<feature type="non-terminal residue" evidence="1">
    <location>
        <position position="276"/>
    </location>
</feature>
<feature type="non-terminal residue" evidence="1">
    <location>
        <position position="1"/>
    </location>
</feature>